<proteinExistence type="predicted"/>
<dbReference type="Proteomes" id="UP000243978">
    <property type="component" value="Unassembled WGS sequence"/>
</dbReference>
<keyword evidence="1" id="KW-0812">Transmembrane</keyword>
<accession>A0A2T6BEA4</accession>
<sequence length="103" mass="11222">MGTVFLLIWIVPGIIGICTGLWHGRRPAGTPKAFGGDVIHMLMVAAPLVFMVHMAWVAALMMADGGIAALAGWTLYWTALTALLWVPLMVICYIVRGLKEQRT</sequence>
<keyword evidence="1" id="KW-1133">Transmembrane helix</keyword>
<evidence type="ECO:0000313" key="3">
    <source>
        <dbReference type="Proteomes" id="UP000243978"/>
    </source>
</evidence>
<evidence type="ECO:0000256" key="1">
    <source>
        <dbReference type="SAM" id="Phobius"/>
    </source>
</evidence>
<dbReference type="EMBL" id="QBKS01000002">
    <property type="protein sequence ID" value="PTX54386.1"/>
    <property type="molecule type" value="Genomic_DNA"/>
</dbReference>
<feature type="transmembrane region" description="Helical" evidence="1">
    <location>
        <begin position="42"/>
        <end position="63"/>
    </location>
</feature>
<name>A0A2T6BEA4_9RHOB</name>
<reference evidence="2 3" key="1">
    <citation type="submission" date="2018-04" db="EMBL/GenBank/DDBJ databases">
        <title>Genomic Encyclopedia of Archaeal and Bacterial Type Strains, Phase II (KMG-II): from individual species to whole genera.</title>
        <authorList>
            <person name="Goeker M."/>
        </authorList>
    </citation>
    <scope>NUCLEOTIDE SEQUENCE [LARGE SCALE GENOMIC DNA]</scope>
    <source>
        <strain evidence="2 3">DSM 100977</strain>
    </source>
</reference>
<feature type="transmembrane region" description="Helical" evidence="1">
    <location>
        <begin position="75"/>
        <end position="95"/>
    </location>
</feature>
<keyword evidence="3" id="KW-1185">Reference proteome</keyword>
<organism evidence="2 3">
    <name type="scientific">Litoreibacter ponti</name>
    <dbReference type="NCBI Taxonomy" id="1510457"/>
    <lineage>
        <taxon>Bacteria</taxon>
        <taxon>Pseudomonadati</taxon>
        <taxon>Pseudomonadota</taxon>
        <taxon>Alphaproteobacteria</taxon>
        <taxon>Rhodobacterales</taxon>
        <taxon>Roseobacteraceae</taxon>
        <taxon>Litoreibacter</taxon>
    </lineage>
</organism>
<dbReference type="AlphaFoldDB" id="A0A2T6BEA4"/>
<feature type="transmembrane region" description="Helical" evidence="1">
    <location>
        <begin position="6"/>
        <end position="22"/>
    </location>
</feature>
<gene>
    <name evidence="2" type="ORF">C8N43_3200</name>
</gene>
<evidence type="ECO:0000313" key="2">
    <source>
        <dbReference type="EMBL" id="PTX54386.1"/>
    </source>
</evidence>
<keyword evidence="1" id="KW-0472">Membrane</keyword>
<dbReference type="RefSeq" id="WP_107846726.1">
    <property type="nucleotide sequence ID" value="NZ_QBKS01000002.1"/>
</dbReference>
<protein>
    <submittedName>
        <fullName evidence="2">Uncharacterized protein</fullName>
    </submittedName>
</protein>
<comment type="caution">
    <text evidence="2">The sequence shown here is derived from an EMBL/GenBank/DDBJ whole genome shotgun (WGS) entry which is preliminary data.</text>
</comment>
<dbReference type="OrthoDB" id="9807042at2"/>